<dbReference type="GO" id="GO:0008270">
    <property type="term" value="F:zinc ion binding"/>
    <property type="evidence" value="ECO:0007669"/>
    <property type="project" value="UniProtKB-KW"/>
</dbReference>
<organism evidence="6 7">
    <name type="scientific">Calycina marina</name>
    <dbReference type="NCBI Taxonomy" id="1763456"/>
    <lineage>
        <taxon>Eukaryota</taxon>
        <taxon>Fungi</taxon>
        <taxon>Dikarya</taxon>
        <taxon>Ascomycota</taxon>
        <taxon>Pezizomycotina</taxon>
        <taxon>Leotiomycetes</taxon>
        <taxon>Helotiales</taxon>
        <taxon>Pezizellaceae</taxon>
        <taxon>Calycina</taxon>
    </lineage>
</organism>
<keyword evidence="2 4" id="KW-0863">Zinc-finger</keyword>
<evidence type="ECO:0000313" key="6">
    <source>
        <dbReference type="EMBL" id="KAG9242598.1"/>
    </source>
</evidence>
<evidence type="ECO:0000259" key="5">
    <source>
        <dbReference type="PROSITE" id="PS51266"/>
    </source>
</evidence>
<comment type="caution">
    <text evidence="6">The sequence shown here is derived from an EMBL/GenBank/DDBJ whole genome shotgun (WGS) entry which is preliminary data.</text>
</comment>
<keyword evidence="7" id="KW-1185">Reference proteome</keyword>
<dbReference type="Proteomes" id="UP000887226">
    <property type="component" value="Unassembled WGS sequence"/>
</dbReference>
<name>A0A9P7Z0E8_9HELO</name>
<dbReference type="PANTHER" id="PTHR28082:SF1">
    <property type="entry name" value="HELPER OF TIM PROTEIN 13"/>
    <property type="match status" value="1"/>
</dbReference>
<evidence type="ECO:0000256" key="4">
    <source>
        <dbReference type="PROSITE-ProRule" id="PRU00601"/>
    </source>
</evidence>
<dbReference type="Pfam" id="PF05495">
    <property type="entry name" value="zf-CHY"/>
    <property type="match status" value="1"/>
</dbReference>
<dbReference type="InterPro" id="IPR008913">
    <property type="entry name" value="Znf_CHY"/>
</dbReference>
<keyword evidence="3" id="KW-0862">Zinc</keyword>
<evidence type="ECO:0000256" key="1">
    <source>
        <dbReference type="ARBA" id="ARBA00022723"/>
    </source>
</evidence>
<evidence type="ECO:0000313" key="7">
    <source>
        <dbReference type="Proteomes" id="UP000887226"/>
    </source>
</evidence>
<dbReference type="PIRSF" id="PIRSF017292">
    <property type="entry name" value="UCP017292_Znf_CHY"/>
    <property type="match status" value="1"/>
</dbReference>
<dbReference type="PROSITE" id="PS51266">
    <property type="entry name" value="ZF_CHY"/>
    <property type="match status" value="1"/>
</dbReference>
<sequence>MTTQSPTVHGTGLTPLTQCTHWNSPLDIIAIKHKCCNQFYACISCHAELAKHPAEVWLKSERGEKAVLCGSCKHVLSIDEYLNCGNVCMGCGKDFNPGCRNHHGLYFEVE</sequence>
<feature type="domain" description="CHY-type" evidence="5">
    <location>
        <begin position="12"/>
        <end position="93"/>
    </location>
</feature>
<dbReference type="InterPro" id="IPR052604">
    <property type="entry name" value="Mito_Tim_assembly_helper"/>
</dbReference>
<dbReference type="GO" id="GO:0005758">
    <property type="term" value="C:mitochondrial intermembrane space"/>
    <property type="evidence" value="ECO:0007669"/>
    <property type="project" value="TreeGrafter"/>
</dbReference>
<dbReference type="InterPro" id="IPR016694">
    <property type="entry name" value="UCP017292"/>
</dbReference>
<keyword evidence="1" id="KW-0479">Metal-binding</keyword>
<dbReference type="InterPro" id="IPR037274">
    <property type="entry name" value="Znf_CHY_sf"/>
</dbReference>
<proteinExistence type="predicted"/>
<dbReference type="PANTHER" id="PTHR28082">
    <property type="entry name" value="ZINC FINGER PROTEIN"/>
    <property type="match status" value="1"/>
</dbReference>
<reference evidence="6" key="1">
    <citation type="journal article" date="2021" name="IMA Fungus">
        <title>Genomic characterization of three marine fungi, including Emericellopsis atlantica sp. nov. with signatures of a generalist lifestyle and marine biomass degradation.</title>
        <authorList>
            <person name="Hagestad O.C."/>
            <person name="Hou L."/>
            <person name="Andersen J.H."/>
            <person name="Hansen E.H."/>
            <person name="Altermark B."/>
            <person name="Li C."/>
            <person name="Kuhnert E."/>
            <person name="Cox R.J."/>
            <person name="Crous P.W."/>
            <person name="Spatafora J.W."/>
            <person name="Lail K."/>
            <person name="Amirebrahimi M."/>
            <person name="Lipzen A."/>
            <person name="Pangilinan J."/>
            <person name="Andreopoulos W."/>
            <person name="Hayes R.D."/>
            <person name="Ng V."/>
            <person name="Grigoriev I.V."/>
            <person name="Jackson S.A."/>
            <person name="Sutton T.D.S."/>
            <person name="Dobson A.D.W."/>
            <person name="Rama T."/>
        </authorList>
    </citation>
    <scope>NUCLEOTIDE SEQUENCE</scope>
    <source>
        <strain evidence="6">TRa3180A</strain>
    </source>
</reference>
<gene>
    <name evidence="6" type="ORF">BJ878DRAFT_514679</name>
</gene>
<dbReference type="AlphaFoldDB" id="A0A9P7Z0E8"/>
<evidence type="ECO:0000256" key="2">
    <source>
        <dbReference type="ARBA" id="ARBA00022771"/>
    </source>
</evidence>
<dbReference type="GO" id="GO:0045041">
    <property type="term" value="P:protein import into mitochondrial intermembrane space"/>
    <property type="evidence" value="ECO:0007669"/>
    <property type="project" value="TreeGrafter"/>
</dbReference>
<dbReference type="OrthoDB" id="411372at2759"/>
<protein>
    <submittedName>
        <fullName evidence="6">Zinc finger CHY domain-containing protein</fullName>
    </submittedName>
</protein>
<dbReference type="SUPFAM" id="SSF161219">
    <property type="entry name" value="CHY zinc finger-like"/>
    <property type="match status" value="1"/>
</dbReference>
<dbReference type="EMBL" id="MU254056">
    <property type="protein sequence ID" value="KAG9242598.1"/>
    <property type="molecule type" value="Genomic_DNA"/>
</dbReference>
<evidence type="ECO:0000256" key="3">
    <source>
        <dbReference type="ARBA" id="ARBA00022833"/>
    </source>
</evidence>
<accession>A0A9P7Z0E8</accession>